<accession>A0A9P1J4S3</accession>
<proteinExistence type="predicted"/>
<evidence type="ECO:0000313" key="2">
    <source>
        <dbReference type="Proteomes" id="UP001152747"/>
    </source>
</evidence>
<dbReference type="EMBL" id="CANHGI010000006">
    <property type="protein sequence ID" value="CAI5456635.1"/>
    <property type="molecule type" value="Genomic_DNA"/>
</dbReference>
<protein>
    <submittedName>
        <fullName evidence="1">Uncharacterized protein</fullName>
    </submittedName>
</protein>
<keyword evidence="2" id="KW-1185">Reference proteome</keyword>
<name>A0A9P1J4S3_9PELO</name>
<dbReference type="Proteomes" id="UP001152747">
    <property type="component" value="Unassembled WGS sequence"/>
</dbReference>
<sequence>MIDSNTNNIYRNPADKKKIIFSEYPKKMKLVALMRDLFHQPTSKFNQLNYKQGKDCLDYPKSPKMSRANVFKRKNIPKNSQPYVQKIFFESNEPNEQYIANSLSHEKKVNSTN</sequence>
<reference evidence="1" key="1">
    <citation type="submission" date="2022-11" db="EMBL/GenBank/DDBJ databases">
        <authorList>
            <person name="Kikuchi T."/>
        </authorList>
    </citation>
    <scope>NUCLEOTIDE SEQUENCE</scope>
    <source>
        <strain evidence="1">PS1010</strain>
    </source>
</reference>
<comment type="caution">
    <text evidence="1">The sequence shown here is derived from an EMBL/GenBank/DDBJ whole genome shotgun (WGS) entry which is preliminary data.</text>
</comment>
<evidence type="ECO:0000313" key="1">
    <source>
        <dbReference type="EMBL" id="CAI5456635.1"/>
    </source>
</evidence>
<gene>
    <name evidence="1" type="ORF">CAMP_LOCUS19272</name>
</gene>
<dbReference type="AlphaFoldDB" id="A0A9P1J4S3"/>
<organism evidence="1 2">
    <name type="scientific">Caenorhabditis angaria</name>
    <dbReference type="NCBI Taxonomy" id="860376"/>
    <lineage>
        <taxon>Eukaryota</taxon>
        <taxon>Metazoa</taxon>
        <taxon>Ecdysozoa</taxon>
        <taxon>Nematoda</taxon>
        <taxon>Chromadorea</taxon>
        <taxon>Rhabditida</taxon>
        <taxon>Rhabditina</taxon>
        <taxon>Rhabditomorpha</taxon>
        <taxon>Rhabditoidea</taxon>
        <taxon>Rhabditidae</taxon>
        <taxon>Peloderinae</taxon>
        <taxon>Caenorhabditis</taxon>
    </lineage>
</organism>